<evidence type="ECO:0000313" key="10">
    <source>
        <dbReference type="Proteomes" id="UP000243686"/>
    </source>
</evidence>
<gene>
    <name evidence="9" type="ORF">X801_04192</name>
</gene>
<dbReference type="PANTHER" id="PTHR11567:SF211">
    <property type="entry name" value="PROSTATIC ACID PHOSPHATASE"/>
    <property type="match status" value="1"/>
</dbReference>
<protein>
    <recommendedName>
        <fullName evidence="3">acid phosphatase</fullName>
        <ecNumber evidence="3">3.1.3.2</ecNumber>
    </recommendedName>
</protein>
<dbReference type="EMBL" id="KV892963">
    <property type="protein sequence ID" value="OON19932.1"/>
    <property type="molecule type" value="Genomic_DNA"/>
</dbReference>
<dbReference type="InterPro" id="IPR000560">
    <property type="entry name" value="His_Pase_clade-2"/>
</dbReference>
<keyword evidence="6" id="KW-1015">Disulfide bond</keyword>
<organism evidence="9 10">
    <name type="scientific">Opisthorchis viverrini</name>
    <name type="common">Southeast Asian liver fluke</name>
    <dbReference type="NCBI Taxonomy" id="6198"/>
    <lineage>
        <taxon>Eukaryota</taxon>
        <taxon>Metazoa</taxon>
        <taxon>Spiralia</taxon>
        <taxon>Lophotrochozoa</taxon>
        <taxon>Platyhelminthes</taxon>
        <taxon>Trematoda</taxon>
        <taxon>Digenea</taxon>
        <taxon>Opisthorchiida</taxon>
        <taxon>Opisthorchiata</taxon>
        <taxon>Opisthorchiidae</taxon>
        <taxon>Opisthorchis</taxon>
    </lineage>
</organism>
<feature type="chain" id="PRO_5012029263" description="acid phosphatase" evidence="8">
    <location>
        <begin position="29"/>
        <end position="417"/>
    </location>
</feature>
<dbReference type="PANTHER" id="PTHR11567">
    <property type="entry name" value="ACID PHOSPHATASE-RELATED"/>
    <property type="match status" value="1"/>
</dbReference>
<evidence type="ECO:0000256" key="3">
    <source>
        <dbReference type="ARBA" id="ARBA00012646"/>
    </source>
</evidence>
<keyword evidence="7" id="KW-0325">Glycoprotein</keyword>
<feature type="signal peptide" evidence="8">
    <location>
        <begin position="1"/>
        <end position="28"/>
    </location>
</feature>
<sequence>MVKLKTIAPMLWQVLWLFIPCTPTPSMASKLPHVGLGALKDGDLPSGMNLQNVHILFRHGDRTPLGELLNDSMPFEKTWPLGRGQLTDEGVLQGFKLGMWLRQKYDFYLKQQYNASDFYMRSTDYDRTLMSAQAVAAGLYPQKSSLLESYGIQWRPIPVHTVQKDQETLLSLSTCYRLGKLQYEALTSESVDNFTESHRLLFSLINNSPVEVKIDRFNLWELVDLLICMRANNEPFPAWCTDDIFQEMREVSKYFWLVMSRSSNEILQLEIGVFLKTFIQHLMAITSGGSTVTINGRQLKSQHTVIYSAHDNHISYILGAFGVIADEEVPYSSAIVFELLGPEPPSPVESYRLRLRYKQGHLDEVGVYPTLKPCAGQPGVEGCSLSLVLEHLEPYCLDEEVYTELCREPSYTDVKLS</sequence>
<dbReference type="InterPro" id="IPR033379">
    <property type="entry name" value="Acid_Pase_AS"/>
</dbReference>
<dbReference type="GO" id="GO:0003993">
    <property type="term" value="F:acid phosphatase activity"/>
    <property type="evidence" value="ECO:0007669"/>
    <property type="project" value="UniProtKB-EC"/>
</dbReference>
<dbReference type="Gene3D" id="3.40.50.1240">
    <property type="entry name" value="Phosphoglycerate mutase-like"/>
    <property type="match status" value="1"/>
</dbReference>
<dbReference type="AlphaFoldDB" id="A0A1S8WZN3"/>
<comment type="similarity">
    <text evidence="2">Belongs to the histidine acid phosphatase family.</text>
</comment>
<name>A0A1S8WZN3_OPIVI</name>
<evidence type="ECO:0000256" key="6">
    <source>
        <dbReference type="ARBA" id="ARBA00023157"/>
    </source>
</evidence>
<accession>A0A1S8WZN3</accession>
<evidence type="ECO:0000256" key="8">
    <source>
        <dbReference type="SAM" id="SignalP"/>
    </source>
</evidence>
<keyword evidence="10" id="KW-1185">Reference proteome</keyword>
<evidence type="ECO:0000256" key="7">
    <source>
        <dbReference type="ARBA" id="ARBA00023180"/>
    </source>
</evidence>
<keyword evidence="4 8" id="KW-0732">Signal</keyword>
<evidence type="ECO:0000256" key="2">
    <source>
        <dbReference type="ARBA" id="ARBA00005375"/>
    </source>
</evidence>
<evidence type="ECO:0000313" key="9">
    <source>
        <dbReference type="EMBL" id="OON19932.1"/>
    </source>
</evidence>
<dbReference type="InterPro" id="IPR050645">
    <property type="entry name" value="Histidine_acid_phosphatase"/>
</dbReference>
<dbReference type="SUPFAM" id="SSF53254">
    <property type="entry name" value="Phosphoglycerate mutase-like"/>
    <property type="match status" value="1"/>
</dbReference>
<dbReference type="InterPro" id="IPR029033">
    <property type="entry name" value="His_PPase_superfam"/>
</dbReference>
<comment type="catalytic activity">
    <reaction evidence="1">
        <text>a phosphate monoester + H2O = an alcohol + phosphate</text>
        <dbReference type="Rhea" id="RHEA:15017"/>
        <dbReference type="ChEBI" id="CHEBI:15377"/>
        <dbReference type="ChEBI" id="CHEBI:30879"/>
        <dbReference type="ChEBI" id="CHEBI:43474"/>
        <dbReference type="ChEBI" id="CHEBI:67140"/>
        <dbReference type="EC" id="3.1.3.2"/>
    </reaction>
</comment>
<reference evidence="9 10" key="1">
    <citation type="submission" date="2015-03" db="EMBL/GenBank/DDBJ databases">
        <title>Draft genome of the nematode, Opisthorchis viverrini.</title>
        <authorList>
            <person name="Mitreva M."/>
        </authorList>
    </citation>
    <scope>NUCLEOTIDE SEQUENCE [LARGE SCALE GENOMIC DNA]</scope>
    <source>
        <strain evidence="9">Khon Kaen</strain>
    </source>
</reference>
<dbReference type="Pfam" id="PF00328">
    <property type="entry name" value="His_Phos_2"/>
    <property type="match status" value="1"/>
</dbReference>
<keyword evidence="5" id="KW-0378">Hydrolase</keyword>
<dbReference type="CDD" id="cd07061">
    <property type="entry name" value="HP_HAP_like"/>
    <property type="match status" value="1"/>
</dbReference>
<dbReference type="EC" id="3.1.3.2" evidence="3"/>
<evidence type="ECO:0000256" key="5">
    <source>
        <dbReference type="ARBA" id="ARBA00022801"/>
    </source>
</evidence>
<evidence type="ECO:0000256" key="1">
    <source>
        <dbReference type="ARBA" id="ARBA00000032"/>
    </source>
</evidence>
<dbReference type="PROSITE" id="PS00616">
    <property type="entry name" value="HIS_ACID_PHOSPHAT_1"/>
    <property type="match status" value="1"/>
</dbReference>
<dbReference type="Proteomes" id="UP000243686">
    <property type="component" value="Unassembled WGS sequence"/>
</dbReference>
<proteinExistence type="inferred from homology"/>
<evidence type="ECO:0000256" key="4">
    <source>
        <dbReference type="ARBA" id="ARBA00022729"/>
    </source>
</evidence>